<feature type="compositionally biased region" description="Acidic residues" evidence="1">
    <location>
        <begin position="122"/>
        <end position="131"/>
    </location>
</feature>
<dbReference type="PROSITE" id="PS51724">
    <property type="entry name" value="SPOR"/>
    <property type="match status" value="1"/>
</dbReference>
<dbReference type="HOGENOM" id="CLU_068683_2_1_6"/>
<dbReference type="EMBL" id="JH109152">
    <property type="protein sequence ID" value="EGW22094.1"/>
    <property type="molecule type" value="Genomic_DNA"/>
</dbReference>
<dbReference type="STRING" id="697282.Mettu_0893"/>
<accession>G3IQK8</accession>
<dbReference type="eggNOG" id="COG3147">
    <property type="taxonomic scope" value="Bacteria"/>
</dbReference>
<dbReference type="PANTHER" id="PTHR38687">
    <property type="entry name" value="CELL DIVISION PROTEIN DEDD-RELATED"/>
    <property type="match status" value="1"/>
</dbReference>
<dbReference type="PANTHER" id="PTHR38687:SF1">
    <property type="entry name" value="CELL DIVISION PROTEIN DEDD"/>
    <property type="match status" value="1"/>
</dbReference>
<dbReference type="SUPFAM" id="SSF110997">
    <property type="entry name" value="Sporulation related repeat"/>
    <property type="match status" value="1"/>
</dbReference>
<dbReference type="InterPro" id="IPR036680">
    <property type="entry name" value="SPOR-like_sf"/>
</dbReference>
<keyword evidence="2" id="KW-0812">Transmembrane</keyword>
<feature type="compositionally biased region" description="Polar residues" evidence="1">
    <location>
        <begin position="75"/>
        <end position="84"/>
    </location>
</feature>
<name>G3IQK8_METTV</name>
<evidence type="ECO:0000313" key="4">
    <source>
        <dbReference type="EMBL" id="EGW22094.1"/>
    </source>
</evidence>
<organism evidence="4 5">
    <name type="scientific">Methylobacter tundripaludum (strain ATCC BAA-1195 / DSM 17260 / SV96)</name>
    <dbReference type="NCBI Taxonomy" id="697282"/>
    <lineage>
        <taxon>Bacteria</taxon>
        <taxon>Pseudomonadati</taxon>
        <taxon>Pseudomonadota</taxon>
        <taxon>Gammaproteobacteria</taxon>
        <taxon>Methylococcales</taxon>
        <taxon>Methylococcaceae</taxon>
        <taxon>Methylobacter</taxon>
    </lineage>
</organism>
<proteinExistence type="predicted"/>
<keyword evidence="2" id="KW-1133">Transmembrane helix</keyword>
<evidence type="ECO:0000259" key="3">
    <source>
        <dbReference type="PROSITE" id="PS51724"/>
    </source>
</evidence>
<reference evidence="4 5" key="1">
    <citation type="submission" date="2011-06" db="EMBL/GenBank/DDBJ databases">
        <title>Genomic sequence of Methylobacter tundripaludum SV96.</title>
        <authorList>
            <consortium name="US DOE Joint Genome Institute"/>
            <person name="Lucas S."/>
            <person name="Han J."/>
            <person name="Lapidus A."/>
            <person name="Cheng J.-F."/>
            <person name="Goodwin L."/>
            <person name="Pitluck S."/>
            <person name="Held B."/>
            <person name="Detter J.C."/>
            <person name="Han C."/>
            <person name="Tapia R."/>
            <person name="Land M."/>
            <person name="Hauser L."/>
            <person name="Kyrpides N."/>
            <person name="Ivanova N."/>
            <person name="Ovchinnikova G."/>
            <person name="Pagani I."/>
            <person name="Klotz M.G."/>
            <person name="Dispirito A.A."/>
            <person name="Murrell J.C."/>
            <person name="Dunfield P."/>
            <person name="Kalyuzhnaya M.G."/>
            <person name="Svenning M."/>
            <person name="Trotsenko Y.A."/>
            <person name="Stein L.Y."/>
            <person name="Woyke T."/>
        </authorList>
    </citation>
    <scope>NUCLEOTIDE SEQUENCE [LARGE SCALE GENOMIC DNA]</scope>
    <source>
        <strain evidence="5">ATCC BAA-1195 / DSM 17260 / SV96</strain>
    </source>
</reference>
<feature type="compositionally biased region" description="Basic and acidic residues" evidence="1">
    <location>
        <begin position="165"/>
        <end position="176"/>
    </location>
</feature>
<feature type="transmembrane region" description="Helical" evidence="2">
    <location>
        <begin position="9"/>
        <end position="27"/>
    </location>
</feature>
<dbReference type="Gene3D" id="3.30.70.1070">
    <property type="entry name" value="Sporulation related repeat"/>
    <property type="match status" value="1"/>
</dbReference>
<feature type="domain" description="SPOR" evidence="3">
    <location>
        <begin position="242"/>
        <end position="320"/>
    </location>
</feature>
<dbReference type="InterPro" id="IPR007730">
    <property type="entry name" value="SPOR-like_dom"/>
</dbReference>
<dbReference type="GO" id="GO:0042834">
    <property type="term" value="F:peptidoglycan binding"/>
    <property type="evidence" value="ECO:0007669"/>
    <property type="project" value="InterPro"/>
</dbReference>
<dbReference type="OrthoDB" id="7069135at2"/>
<sequence length="320" mass="34259">MDHELKQRLIGAVVVTALCAIFIPMLFDDPVDNSGQLVSELSIPAPADSGANTAGKLPTSAEQISKLPDPEPLSTEASGDTLESTGAAEEVIDEPVAGQPKQGRSEESLYTESEGYTKEDAGAEEVVEPEDSQPKSRLKQTPAEQPLSTDATADGIRKSMAPKMQARESHVETKEPVKVKKVVEPIKLTVKKPEIEPSMDAPKAAVGDAARQPILKQPSSAKSLAAAVAEAKKPVVVPPKATPKLVRWYIQLGSFSKKENAMSLWESLHEQGLPASLDTVQTDKGTSYRLRVGPELDGKKAAAMKARLDKQNIKAILISE</sequence>
<dbReference type="AlphaFoldDB" id="G3IQK8"/>
<evidence type="ECO:0000256" key="1">
    <source>
        <dbReference type="SAM" id="MobiDB-lite"/>
    </source>
</evidence>
<evidence type="ECO:0000256" key="2">
    <source>
        <dbReference type="SAM" id="Phobius"/>
    </source>
</evidence>
<dbReference type="Proteomes" id="UP000004664">
    <property type="component" value="Unassembled WGS sequence"/>
</dbReference>
<dbReference type="RefSeq" id="WP_006890069.1">
    <property type="nucleotide sequence ID" value="NZ_JH109152.1"/>
</dbReference>
<feature type="compositionally biased region" description="Polar residues" evidence="1">
    <location>
        <begin position="142"/>
        <end position="151"/>
    </location>
</feature>
<dbReference type="Pfam" id="PF05036">
    <property type="entry name" value="SPOR"/>
    <property type="match status" value="1"/>
</dbReference>
<dbReference type="GO" id="GO:0030428">
    <property type="term" value="C:cell septum"/>
    <property type="evidence" value="ECO:0007669"/>
    <property type="project" value="TreeGrafter"/>
</dbReference>
<keyword evidence="5" id="KW-1185">Reference proteome</keyword>
<dbReference type="InterPro" id="IPR052521">
    <property type="entry name" value="Cell_div_SPOR-domain"/>
</dbReference>
<protein>
    <submittedName>
        <fullName evidence="4">Sporulation domain-containing protein</fullName>
    </submittedName>
</protein>
<feature type="region of interest" description="Disordered" evidence="1">
    <location>
        <begin position="49"/>
        <end position="176"/>
    </location>
</feature>
<keyword evidence="2" id="KW-0472">Membrane</keyword>
<gene>
    <name evidence="4" type="ORF">Mettu_0893</name>
</gene>
<evidence type="ECO:0000313" key="5">
    <source>
        <dbReference type="Proteomes" id="UP000004664"/>
    </source>
</evidence>
<dbReference type="GO" id="GO:0032506">
    <property type="term" value="P:cytokinetic process"/>
    <property type="evidence" value="ECO:0007669"/>
    <property type="project" value="TreeGrafter"/>
</dbReference>
<dbReference type="GO" id="GO:0032153">
    <property type="term" value="C:cell division site"/>
    <property type="evidence" value="ECO:0007669"/>
    <property type="project" value="TreeGrafter"/>
</dbReference>